<accession>A0A429X364</accession>
<name>A0A429X364_SIMTE</name>
<dbReference type="InterPro" id="IPR038449">
    <property type="entry name" value="SirA_sf"/>
</dbReference>
<gene>
    <name evidence="1" type="primary">sirA</name>
    <name evidence="1" type="ORF">D5F11_020845</name>
</gene>
<reference evidence="1 2" key="1">
    <citation type="submission" date="2018-12" db="EMBL/GenBank/DDBJ databases">
        <authorList>
            <person name="Sun L."/>
            <person name="Chen Z."/>
        </authorList>
    </citation>
    <scope>NUCLEOTIDE SEQUENCE [LARGE SCALE GENOMIC DNA]</scope>
    <source>
        <strain evidence="1 2">LMG 29736</strain>
    </source>
</reference>
<evidence type="ECO:0000313" key="1">
    <source>
        <dbReference type="EMBL" id="RST57811.1"/>
    </source>
</evidence>
<dbReference type="Pfam" id="PF10747">
    <property type="entry name" value="SirA"/>
    <property type="match status" value="1"/>
</dbReference>
<dbReference type="InterPro" id="IPR019683">
    <property type="entry name" value="SirA"/>
</dbReference>
<protein>
    <submittedName>
        <fullName evidence="1">Sporulation inhibitor of replication protein SirA</fullName>
    </submittedName>
</protein>
<dbReference type="Proteomes" id="UP000287296">
    <property type="component" value="Unassembled WGS sequence"/>
</dbReference>
<dbReference type="OrthoDB" id="2736584at2"/>
<comment type="caution">
    <text evidence="1">The sequence shown here is derived from an EMBL/GenBank/DDBJ whole genome shotgun (WGS) entry which is preliminary data.</text>
</comment>
<dbReference type="Gene3D" id="3.30.310.250">
    <property type="entry name" value="Sporulation inhibitor of replication protein SirA"/>
    <property type="match status" value="1"/>
</dbReference>
<dbReference type="EMBL" id="QYTW02000028">
    <property type="protein sequence ID" value="RST57811.1"/>
    <property type="molecule type" value="Genomic_DNA"/>
</dbReference>
<evidence type="ECO:0000313" key="2">
    <source>
        <dbReference type="Proteomes" id="UP000287296"/>
    </source>
</evidence>
<dbReference type="RefSeq" id="WP_120118757.1">
    <property type="nucleotide sequence ID" value="NZ_QYTW02000028.1"/>
</dbReference>
<sequence length="145" mass="17214">MRTYFIYLIKAEFADYFYGRESRFFQLFAGSHSANGNLQEIIHKQIDYITEPLPYLDLHKLFSQAVQNQQIYIKGKVYCMGRGKDKGGAELAIEEDWLQLNAWGSFESETIFFEALRKFRGHFFAVDIENERYGWVKPVKERKYI</sequence>
<proteinExistence type="predicted"/>
<dbReference type="AlphaFoldDB" id="A0A429X364"/>
<organism evidence="1 2">
    <name type="scientific">Siminovitchia terrae</name>
    <name type="common">Bacillus terrae</name>
    <dbReference type="NCBI Taxonomy" id="1914933"/>
    <lineage>
        <taxon>Bacteria</taxon>
        <taxon>Bacillati</taxon>
        <taxon>Bacillota</taxon>
        <taxon>Bacilli</taxon>
        <taxon>Bacillales</taxon>
        <taxon>Bacillaceae</taxon>
        <taxon>Siminovitchia</taxon>
    </lineage>
</organism>